<feature type="region of interest" description="Disordered" evidence="2">
    <location>
        <begin position="272"/>
        <end position="303"/>
    </location>
</feature>
<dbReference type="FunFam" id="3.40.50.720:FF:000084">
    <property type="entry name" value="Short-chain dehydrogenase reductase"/>
    <property type="match status" value="1"/>
</dbReference>
<dbReference type="SUPFAM" id="SSF51735">
    <property type="entry name" value="NAD(P)-binding Rossmann-fold domains"/>
    <property type="match status" value="1"/>
</dbReference>
<keyword evidence="1" id="KW-0521">NADP</keyword>
<evidence type="ECO:0000313" key="4">
    <source>
        <dbReference type="EMBL" id="GFF23242.1"/>
    </source>
</evidence>
<evidence type="ECO:0000313" key="5">
    <source>
        <dbReference type="Proteomes" id="UP000465221"/>
    </source>
</evidence>
<dbReference type="InterPro" id="IPR037950">
    <property type="entry name" value="PgdA-like"/>
</dbReference>
<evidence type="ECO:0000259" key="3">
    <source>
        <dbReference type="Pfam" id="PF01522"/>
    </source>
</evidence>
<accession>A0A8H3N079</accession>
<proteinExistence type="predicted"/>
<dbReference type="GO" id="GO:0016810">
    <property type="term" value="F:hydrolase activity, acting on carbon-nitrogen (but not peptide) bonds"/>
    <property type="evidence" value="ECO:0007669"/>
    <property type="project" value="InterPro"/>
</dbReference>
<sequence length="642" mass="71014">MSGVVSPSFLNLEGLHVFITGAAGGIGQRAVQEFLDQGCKVTAYDLRPFEIPDTIGESYARLNVQRGDISDEESIRSGIALAVKRFGPINILIANAGITDESHDYPIWELPLETWEKTYSVNVRGTFLTIKHFLHAARTAQQTLGKELDNLAIVVTGSETGVFGQEGHAEYASGKAGLQYGLVKSVKNEIVRLNSRARINAVAPGWVDTPMIEGRLDDPKELWGEAQATVPLKKIAKPEDVARTMAFLASHRAAGHITGQCLSVDGGMEGRLLWKESNPSNPNRSPETTSLAPNQSIPRHLSPPKRNKIRVAVSIDLDAVSGWLGTGHHPDNILADYSAGFFAAKVGVPRLLRMLTKLNIADRCTWFIPGHSAESFPDEAAQVVASGAEIGLHGYAHEGAYQMTVQQERDVLVKCIDIATKLTGKKPAGYRAPLYQLRESTLDLLEEFGFEYGAATSPSPPTPPPLQIIRHATDSLRFATILTIKTDASLTDHDCHPFFAPRRPPLQPVDFSKPASTWMHPIPASDASANADRRPLVCVPCNWYMEDMTPMQFLPHTPNSHGYTDVRVIENLWRDRFLWIRENEVEPIFPVLMHPDTSGMAHVIGMVERLLRWVQGWGDEVEFCQTGEIARWFREKEMKKAT</sequence>
<dbReference type="SUPFAM" id="SSF88713">
    <property type="entry name" value="Glycoside hydrolase/deacetylase"/>
    <property type="match status" value="1"/>
</dbReference>
<gene>
    <name evidence="4" type="ORF">IFM46972_00602</name>
</gene>
<protein>
    <submittedName>
        <fullName evidence="4">3-oxoacyl-[acyl-carrier-protein] reductase FabG</fullName>
    </submittedName>
</protein>
<dbReference type="InterPro" id="IPR036291">
    <property type="entry name" value="NAD(P)-bd_dom_sf"/>
</dbReference>
<dbReference type="Pfam" id="PF01522">
    <property type="entry name" value="Polysacc_deac_1"/>
    <property type="match status" value="1"/>
</dbReference>
<dbReference type="EMBL" id="BLKC01000003">
    <property type="protein sequence ID" value="GFF23242.1"/>
    <property type="molecule type" value="Genomic_DNA"/>
</dbReference>
<dbReference type="Pfam" id="PF13561">
    <property type="entry name" value="adh_short_C2"/>
    <property type="match status" value="1"/>
</dbReference>
<dbReference type="PANTHER" id="PTHR47561">
    <property type="entry name" value="POLYSACCHARIDE DEACETYLASE FAMILY PROTEIN (AFU_ORTHOLOGUE AFUA_6G05030)"/>
    <property type="match status" value="1"/>
</dbReference>
<name>A0A8H3N079_9EURO</name>
<reference evidence="4 5" key="1">
    <citation type="submission" date="2020-01" db="EMBL/GenBank/DDBJ databases">
        <title>Draft genome sequence of Aspergillus udagawae IFM 46972.</title>
        <authorList>
            <person name="Takahashi H."/>
            <person name="Yaguchi T."/>
        </authorList>
    </citation>
    <scope>NUCLEOTIDE SEQUENCE [LARGE SCALE GENOMIC DNA]</scope>
    <source>
        <strain evidence="4 5">IFM 46972</strain>
    </source>
</reference>
<dbReference type="GO" id="GO:0005975">
    <property type="term" value="P:carbohydrate metabolic process"/>
    <property type="evidence" value="ECO:0007669"/>
    <property type="project" value="InterPro"/>
</dbReference>
<dbReference type="PANTHER" id="PTHR47561:SF2">
    <property type="entry name" value="HYPOTHETICAL POLYSACCHARIDE DEACETYLASE (EUROFUNG)"/>
    <property type="match status" value="1"/>
</dbReference>
<dbReference type="AlphaFoldDB" id="A0A8H3N079"/>
<dbReference type="CDD" id="cd05233">
    <property type="entry name" value="SDR_c"/>
    <property type="match status" value="1"/>
</dbReference>
<evidence type="ECO:0000256" key="2">
    <source>
        <dbReference type="SAM" id="MobiDB-lite"/>
    </source>
</evidence>
<organism evidence="4 5">
    <name type="scientific">Aspergillus udagawae</name>
    <dbReference type="NCBI Taxonomy" id="91492"/>
    <lineage>
        <taxon>Eukaryota</taxon>
        <taxon>Fungi</taxon>
        <taxon>Dikarya</taxon>
        <taxon>Ascomycota</taxon>
        <taxon>Pezizomycotina</taxon>
        <taxon>Eurotiomycetes</taxon>
        <taxon>Eurotiomycetidae</taxon>
        <taxon>Eurotiales</taxon>
        <taxon>Aspergillaceae</taxon>
        <taxon>Aspergillus</taxon>
        <taxon>Aspergillus subgen. Fumigati</taxon>
    </lineage>
</organism>
<dbReference type="PRINTS" id="PR00081">
    <property type="entry name" value="GDHRDH"/>
</dbReference>
<dbReference type="GO" id="GO:0016491">
    <property type="term" value="F:oxidoreductase activity"/>
    <property type="evidence" value="ECO:0007669"/>
    <property type="project" value="UniProtKB-ARBA"/>
</dbReference>
<comment type="caution">
    <text evidence="4">The sequence shown here is derived from an EMBL/GenBank/DDBJ whole genome shotgun (WGS) entry which is preliminary data.</text>
</comment>
<dbReference type="Gene3D" id="3.20.20.370">
    <property type="entry name" value="Glycoside hydrolase/deacetylase"/>
    <property type="match status" value="2"/>
</dbReference>
<dbReference type="InterPro" id="IPR011330">
    <property type="entry name" value="Glyco_hydro/deAcase_b/a-brl"/>
</dbReference>
<dbReference type="InterPro" id="IPR002509">
    <property type="entry name" value="NODB_dom"/>
</dbReference>
<feature type="compositionally biased region" description="Polar residues" evidence="2">
    <location>
        <begin position="277"/>
        <end position="297"/>
    </location>
</feature>
<feature type="domain" description="NodB homology" evidence="3">
    <location>
        <begin position="348"/>
        <end position="452"/>
    </location>
</feature>
<dbReference type="Proteomes" id="UP000465221">
    <property type="component" value="Unassembled WGS sequence"/>
</dbReference>
<evidence type="ECO:0000256" key="1">
    <source>
        <dbReference type="ARBA" id="ARBA00022857"/>
    </source>
</evidence>
<dbReference type="InterPro" id="IPR002347">
    <property type="entry name" value="SDR_fam"/>
</dbReference>
<dbReference type="CDD" id="cd10938">
    <property type="entry name" value="CE4_HpPgdA_like"/>
    <property type="match status" value="1"/>
</dbReference>
<dbReference type="Gene3D" id="3.40.50.720">
    <property type="entry name" value="NAD(P)-binding Rossmann-like Domain"/>
    <property type="match status" value="1"/>
</dbReference>